<organism evidence="12 13">
    <name type="scientific">Falsibacillus pallidus</name>
    <dbReference type="NCBI Taxonomy" id="493781"/>
    <lineage>
        <taxon>Bacteria</taxon>
        <taxon>Bacillati</taxon>
        <taxon>Bacillota</taxon>
        <taxon>Bacilli</taxon>
        <taxon>Bacillales</taxon>
        <taxon>Bacillaceae</taxon>
        <taxon>Falsibacillus</taxon>
    </lineage>
</organism>
<accession>A0A370GBF5</accession>
<reference evidence="12 13" key="1">
    <citation type="submission" date="2018-07" db="EMBL/GenBank/DDBJ databases">
        <title>Genomic Encyclopedia of Type Strains, Phase IV (KMG-IV): sequencing the most valuable type-strain genomes for metagenomic binning, comparative biology and taxonomic classification.</title>
        <authorList>
            <person name="Goeker M."/>
        </authorList>
    </citation>
    <scope>NUCLEOTIDE SEQUENCE [LARGE SCALE GENOMIC DNA]</scope>
    <source>
        <strain evidence="12 13">DSM 25281</strain>
    </source>
</reference>
<dbReference type="AlphaFoldDB" id="A0A370GBF5"/>
<dbReference type="Gene3D" id="3.30.700.10">
    <property type="entry name" value="Glycoprotein, Type 4 Pilin"/>
    <property type="match status" value="1"/>
</dbReference>
<dbReference type="PIRSF" id="PIRSF029928">
    <property type="entry name" value="Late_competence_ComGC"/>
    <property type="match status" value="1"/>
</dbReference>
<dbReference type="InterPro" id="IPR016940">
    <property type="entry name" value="ComGC"/>
</dbReference>
<dbReference type="SUPFAM" id="SSF54523">
    <property type="entry name" value="Pili subunits"/>
    <property type="match status" value="1"/>
</dbReference>
<evidence type="ECO:0000256" key="5">
    <source>
        <dbReference type="ARBA" id="ARBA00022692"/>
    </source>
</evidence>
<keyword evidence="5 10" id="KW-0812">Transmembrane</keyword>
<evidence type="ECO:0000256" key="10">
    <source>
        <dbReference type="PIRNR" id="PIRNR029928"/>
    </source>
</evidence>
<keyword evidence="4 11" id="KW-0488">Methylation</keyword>
<evidence type="ECO:0000256" key="3">
    <source>
        <dbReference type="ARBA" id="ARBA00022475"/>
    </source>
</evidence>
<dbReference type="RefSeq" id="WP_114746277.1">
    <property type="nucleotide sequence ID" value="NZ_QQAY01000009.1"/>
</dbReference>
<dbReference type="GO" id="GO:0015628">
    <property type="term" value="P:protein secretion by the type II secretion system"/>
    <property type="evidence" value="ECO:0007669"/>
    <property type="project" value="InterPro"/>
</dbReference>
<evidence type="ECO:0000256" key="2">
    <source>
        <dbReference type="ARBA" id="ARBA00004241"/>
    </source>
</evidence>
<dbReference type="InterPro" id="IPR000983">
    <property type="entry name" value="Bac_GSPG_pilin"/>
</dbReference>
<dbReference type="InterPro" id="IPR012902">
    <property type="entry name" value="N_methyl_site"/>
</dbReference>
<feature type="modified residue" description="N-methylphenylalanine" evidence="11">
    <location>
        <position position="7"/>
    </location>
</feature>
<dbReference type="GO" id="GO:0015627">
    <property type="term" value="C:type II protein secretion system complex"/>
    <property type="evidence" value="ECO:0007669"/>
    <property type="project" value="InterPro"/>
</dbReference>
<sequence length="102" mass="11056">MKNEKGFTLVEMMIVLLIISILLFITIPNITKHTASINDKGCKAFVNMVQGQVEAYYMENKSYPATVEELQGAGYLRENETSCANGDEVSIGADGTVSTTGS</sequence>
<comment type="subunit">
    <text evidence="10">Homodimer.</text>
</comment>
<dbReference type="PANTHER" id="PTHR30093">
    <property type="entry name" value="GENERAL SECRETION PATHWAY PROTEIN G"/>
    <property type="match status" value="1"/>
</dbReference>
<evidence type="ECO:0000256" key="8">
    <source>
        <dbReference type="ARBA" id="ARBA00023287"/>
    </source>
</evidence>
<gene>
    <name evidence="12" type="ORF">DFR59_1096</name>
</gene>
<feature type="chain" id="PRO_5035508189" description="ComG operon protein 3" evidence="11">
    <location>
        <begin position="7"/>
        <end position="102"/>
    </location>
</feature>
<comment type="function">
    <text evidence="10">Required for transformation and DNA binding.</text>
</comment>
<evidence type="ECO:0000256" key="11">
    <source>
        <dbReference type="PIRSR" id="PIRSR029928-50"/>
    </source>
</evidence>
<evidence type="ECO:0000256" key="9">
    <source>
        <dbReference type="ARBA" id="ARBA00043982"/>
    </source>
</evidence>
<dbReference type="NCBIfam" id="NF040999">
    <property type="entry name" value="pilin_ComGC"/>
    <property type="match status" value="1"/>
</dbReference>
<dbReference type="Pfam" id="PF07963">
    <property type="entry name" value="N_methyl"/>
    <property type="match status" value="1"/>
</dbReference>
<keyword evidence="6 10" id="KW-1133">Transmembrane helix</keyword>
<dbReference type="Proteomes" id="UP000255326">
    <property type="component" value="Unassembled WGS sequence"/>
</dbReference>
<proteinExistence type="inferred from homology"/>
<keyword evidence="8 10" id="KW-0178">Competence</keyword>
<evidence type="ECO:0000256" key="1">
    <source>
        <dbReference type="ARBA" id="ARBA00004162"/>
    </source>
</evidence>
<keyword evidence="13" id="KW-1185">Reference proteome</keyword>
<comment type="similarity">
    <text evidence="9 10">Belongs to the ComGC family.</text>
</comment>
<evidence type="ECO:0000256" key="4">
    <source>
        <dbReference type="ARBA" id="ARBA00022481"/>
    </source>
</evidence>
<keyword evidence="7 10" id="KW-0472">Membrane</keyword>
<keyword evidence="3 10" id="KW-1003">Cell membrane</keyword>
<name>A0A370GBF5_9BACI</name>
<dbReference type="EMBL" id="QQAY01000009">
    <property type="protein sequence ID" value="RDI41162.1"/>
    <property type="molecule type" value="Genomic_DNA"/>
</dbReference>
<dbReference type="InterPro" id="IPR045584">
    <property type="entry name" value="Pilin-like"/>
</dbReference>
<evidence type="ECO:0000313" key="13">
    <source>
        <dbReference type="Proteomes" id="UP000255326"/>
    </source>
</evidence>
<feature type="transmembrane region" description="Helical" evidence="10">
    <location>
        <begin position="6"/>
        <end position="27"/>
    </location>
</feature>
<evidence type="ECO:0000313" key="12">
    <source>
        <dbReference type="EMBL" id="RDI41162.1"/>
    </source>
</evidence>
<comment type="subcellular location">
    <subcellularLocation>
        <location evidence="1">Cell membrane</location>
        <topology evidence="1">Single-pass membrane protein</topology>
    </subcellularLocation>
    <subcellularLocation>
        <location evidence="2">Cell surface</location>
    </subcellularLocation>
</comment>
<dbReference type="PANTHER" id="PTHR30093:SF2">
    <property type="entry name" value="TYPE II SECRETION SYSTEM PROTEIN H"/>
    <property type="match status" value="1"/>
</dbReference>
<protein>
    <recommendedName>
        <fullName evidence="10">ComG operon protein 3</fullName>
    </recommendedName>
</protein>
<dbReference type="PRINTS" id="PR00813">
    <property type="entry name" value="BCTERIALGSPG"/>
</dbReference>
<evidence type="ECO:0000256" key="7">
    <source>
        <dbReference type="ARBA" id="ARBA00023136"/>
    </source>
</evidence>
<dbReference type="GO" id="GO:0005886">
    <property type="term" value="C:plasma membrane"/>
    <property type="evidence" value="ECO:0007669"/>
    <property type="project" value="UniProtKB-SubCell"/>
</dbReference>
<dbReference type="OrthoDB" id="1798043at2"/>
<dbReference type="GO" id="GO:0009986">
    <property type="term" value="C:cell surface"/>
    <property type="evidence" value="ECO:0007669"/>
    <property type="project" value="UniProtKB-SubCell"/>
</dbReference>
<evidence type="ECO:0000256" key="6">
    <source>
        <dbReference type="ARBA" id="ARBA00022989"/>
    </source>
</evidence>
<comment type="caution">
    <text evidence="12">The sequence shown here is derived from an EMBL/GenBank/DDBJ whole genome shotgun (WGS) entry which is preliminary data.</text>
</comment>
<dbReference type="GO" id="GO:0030420">
    <property type="term" value="P:establishment of competence for transformation"/>
    <property type="evidence" value="ECO:0007669"/>
    <property type="project" value="UniProtKB-UniRule"/>
</dbReference>
<keyword evidence="10" id="KW-0813">Transport</keyword>
<dbReference type="NCBIfam" id="TIGR02532">
    <property type="entry name" value="IV_pilin_GFxxxE"/>
    <property type="match status" value="1"/>
</dbReference>
<feature type="propeptide" id="PRO_5035508190" evidence="11">
    <location>
        <begin position="1"/>
        <end position="6"/>
    </location>
</feature>
<dbReference type="PROSITE" id="PS00409">
    <property type="entry name" value="PROKAR_NTER_METHYL"/>
    <property type="match status" value="1"/>
</dbReference>